<accession>A0A226DDJ4</accession>
<dbReference type="EMBL" id="LNIX01000025">
    <property type="protein sequence ID" value="OXA42661.1"/>
    <property type="molecule type" value="Genomic_DNA"/>
</dbReference>
<dbReference type="Proteomes" id="UP000198287">
    <property type="component" value="Unassembled WGS sequence"/>
</dbReference>
<name>A0A226DDJ4_FOLCA</name>
<reference evidence="1 2" key="1">
    <citation type="submission" date="2015-12" db="EMBL/GenBank/DDBJ databases">
        <title>The genome of Folsomia candida.</title>
        <authorList>
            <person name="Faddeeva A."/>
            <person name="Derks M.F."/>
            <person name="Anvar Y."/>
            <person name="Smit S."/>
            <person name="Van Straalen N."/>
            <person name="Roelofs D."/>
        </authorList>
    </citation>
    <scope>NUCLEOTIDE SEQUENCE [LARGE SCALE GENOMIC DNA]</scope>
    <source>
        <strain evidence="1 2">VU population</strain>
        <tissue evidence="1">Whole body</tissue>
    </source>
</reference>
<keyword evidence="2" id="KW-1185">Reference proteome</keyword>
<evidence type="ECO:0000313" key="2">
    <source>
        <dbReference type="Proteomes" id="UP000198287"/>
    </source>
</evidence>
<gene>
    <name evidence="1" type="ORF">Fcan01_22610</name>
</gene>
<proteinExistence type="predicted"/>
<organism evidence="1 2">
    <name type="scientific">Folsomia candida</name>
    <name type="common">Springtail</name>
    <dbReference type="NCBI Taxonomy" id="158441"/>
    <lineage>
        <taxon>Eukaryota</taxon>
        <taxon>Metazoa</taxon>
        <taxon>Ecdysozoa</taxon>
        <taxon>Arthropoda</taxon>
        <taxon>Hexapoda</taxon>
        <taxon>Collembola</taxon>
        <taxon>Entomobryomorpha</taxon>
        <taxon>Isotomoidea</taxon>
        <taxon>Isotomidae</taxon>
        <taxon>Proisotominae</taxon>
        <taxon>Folsomia</taxon>
    </lineage>
</organism>
<comment type="caution">
    <text evidence="1">The sequence shown here is derived from an EMBL/GenBank/DDBJ whole genome shotgun (WGS) entry which is preliminary data.</text>
</comment>
<dbReference type="AlphaFoldDB" id="A0A226DDJ4"/>
<sequence>MAALDAIIREYVRAELVTTNNDNNLTSVEGSNTNYVKELHEWVERRDRPEYGNRMYSSPDSLERRGVMRELQAFLRQKLVFLLGEKWPHLVSRDGGGGGTVISPTVLPLFLDFLRSRKLLFTLSVLAGELGLQPGSNNTHFPMPTHVSPQKYFIIDEKTF</sequence>
<protein>
    <submittedName>
        <fullName evidence="1">Uncharacterized protein</fullName>
    </submittedName>
</protein>
<evidence type="ECO:0000313" key="1">
    <source>
        <dbReference type="EMBL" id="OXA42661.1"/>
    </source>
</evidence>